<organism evidence="1 2">
    <name type="scientific">Taxus chinensis</name>
    <name type="common">Chinese yew</name>
    <name type="synonym">Taxus wallichiana var. chinensis</name>
    <dbReference type="NCBI Taxonomy" id="29808"/>
    <lineage>
        <taxon>Eukaryota</taxon>
        <taxon>Viridiplantae</taxon>
        <taxon>Streptophyta</taxon>
        <taxon>Embryophyta</taxon>
        <taxon>Tracheophyta</taxon>
        <taxon>Spermatophyta</taxon>
        <taxon>Pinopsida</taxon>
        <taxon>Pinidae</taxon>
        <taxon>Conifers II</taxon>
        <taxon>Cupressales</taxon>
        <taxon>Taxaceae</taxon>
        <taxon>Taxus</taxon>
    </lineage>
</organism>
<evidence type="ECO:0000313" key="1">
    <source>
        <dbReference type="EMBL" id="KAH9313501.1"/>
    </source>
</evidence>
<dbReference type="AlphaFoldDB" id="A0AA38FZD8"/>
<feature type="non-terminal residue" evidence="1">
    <location>
        <position position="85"/>
    </location>
</feature>
<feature type="non-terminal residue" evidence="1">
    <location>
        <position position="1"/>
    </location>
</feature>
<dbReference type="Proteomes" id="UP000824469">
    <property type="component" value="Unassembled WGS sequence"/>
</dbReference>
<proteinExistence type="predicted"/>
<gene>
    <name evidence="1" type="ORF">KI387_022128</name>
</gene>
<name>A0AA38FZD8_TAXCH</name>
<accession>A0AA38FZD8</accession>
<comment type="caution">
    <text evidence="1">The sequence shown here is derived from an EMBL/GenBank/DDBJ whole genome shotgun (WGS) entry which is preliminary data.</text>
</comment>
<protein>
    <submittedName>
        <fullName evidence="1">Uncharacterized protein</fullName>
    </submittedName>
</protein>
<sequence>SALGVTLDVLGLGDGGDEIGLEDRIVLGLVDEGGKIELGVNEEDEVGMGATLYGLGLAVGGDDGDLGITMDKIVLTGLGVGDGRD</sequence>
<reference evidence="1 2" key="1">
    <citation type="journal article" date="2021" name="Nat. Plants">
        <title>The Taxus genome provides insights into paclitaxel biosynthesis.</title>
        <authorList>
            <person name="Xiong X."/>
            <person name="Gou J."/>
            <person name="Liao Q."/>
            <person name="Li Y."/>
            <person name="Zhou Q."/>
            <person name="Bi G."/>
            <person name="Li C."/>
            <person name="Du R."/>
            <person name="Wang X."/>
            <person name="Sun T."/>
            <person name="Guo L."/>
            <person name="Liang H."/>
            <person name="Lu P."/>
            <person name="Wu Y."/>
            <person name="Zhang Z."/>
            <person name="Ro D.K."/>
            <person name="Shang Y."/>
            <person name="Huang S."/>
            <person name="Yan J."/>
        </authorList>
    </citation>
    <scope>NUCLEOTIDE SEQUENCE [LARGE SCALE GENOMIC DNA]</scope>
    <source>
        <strain evidence="1">Ta-2019</strain>
    </source>
</reference>
<keyword evidence="2" id="KW-1185">Reference proteome</keyword>
<dbReference type="EMBL" id="JAHRHJ020000005">
    <property type="protein sequence ID" value="KAH9313501.1"/>
    <property type="molecule type" value="Genomic_DNA"/>
</dbReference>
<evidence type="ECO:0000313" key="2">
    <source>
        <dbReference type="Proteomes" id="UP000824469"/>
    </source>
</evidence>